<feature type="transmembrane region" description="Helical" evidence="1">
    <location>
        <begin position="5"/>
        <end position="27"/>
    </location>
</feature>
<proteinExistence type="predicted"/>
<feature type="transmembrane region" description="Helical" evidence="1">
    <location>
        <begin position="100"/>
        <end position="124"/>
    </location>
</feature>
<evidence type="ECO:0000256" key="1">
    <source>
        <dbReference type="SAM" id="Phobius"/>
    </source>
</evidence>
<dbReference type="OrthoDB" id="1522169at2"/>
<protein>
    <recommendedName>
        <fullName evidence="4">Tetratricopeptide repeat protein</fullName>
    </recommendedName>
</protein>
<comment type="caution">
    <text evidence="2">The sequence shown here is derived from an EMBL/GenBank/DDBJ whole genome shotgun (WGS) entry which is preliminary data.</text>
</comment>
<name>A0A328C3S7_9DELT</name>
<reference evidence="2 3" key="1">
    <citation type="submission" date="2018-05" db="EMBL/GenBank/DDBJ databases">
        <title>Lujinxingia marina gen. nov. sp. nov., a new facultative anaerobic member of the class Deltaproteobacteria, and proposal of Lujinxingaceae fam. nov.</title>
        <authorList>
            <person name="Li C.-M."/>
        </authorList>
    </citation>
    <scope>NUCLEOTIDE SEQUENCE [LARGE SCALE GENOMIC DNA]</scope>
    <source>
        <strain evidence="2 3">B210</strain>
    </source>
</reference>
<sequence>MTRRYLLAATFCVVVAAVACFVPLFNLVGYESAALFGVIGGLLATGLTVADALRQDALAGRAVDFGRFALRNLGLLVVPLGLLTLNGLRVPNCDWAAGYSFWGLIAGMAVLMGTASAWVAVTWLGRRRLTWWVAFGLPLADGAALAYHLATEPPIVGHQWFLGYFGGSIYDEALAVPLSLISYRILHAIALVAVVAALDARQRWQRGLRAGWTVALALVAMVVFTVGFAYRQDFGIGIDRTHIARELGGLIETEHFLIFYPKTRVWEQAAAQLAEDHEYRYDELRQFFGTDPVEFTGRKVRSFVYADRDSKGALMGGRNTMVAKLWLHEMHILWRGTGDRMIAHELAHIFTEPFGSGPLRLSMQRGVGVNMGLVEGAAFAAEWPARDLSAHQASRAMRELAIAPDLRALLGASGFWTQASGRAYTLMGSFVRYLIDTYGIEAFKEAYSHGDFSGAYGKSVVELVSEWEHFIDAIELDARQREVARYLYDRPSIFGKVCARTMAEWRRLATLAAREGLPAEALVHLDRVLAASPGLVTAVAEYARALGQMGRYDEGLALLDERLNAPISLVERAELEALRGDLLWQSGQAEDAARTYVGCLDAGVPIDLERSLRLRAHYAERAHDPARRYLVGSNSSAMGLYQVAHWAHEEPDDPGAAYLVGRRLWQSRQWRDALPWLERARGQLGAEVLDAEADLMLGQVYYFVDRDEDALEVFEELSQSSITRYAQEATRWLDRLQWRRNTGAKTYR</sequence>
<keyword evidence="1" id="KW-0472">Membrane</keyword>
<feature type="transmembrane region" description="Helical" evidence="1">
    <location>
        <begin position="33"/>
        <end position="53"/>
    </location>
</feature>
<dbReference type="SUPFAM" id="SSF48452">
    <property type="entry name" value="TPR-like"/>
    <property type="match status" value="1"/>
</dbReference>
<evidence type="ECO:0000313" key="2">
    <source>
        <dbReference type="EMBL" id="RAL21642.1"/>
    </source>
</evidence>
<dbReference type="AlphaFoldDB" id="A0A328C3S7"/>
<dbReference type="RefSeq" id="WP_111730207.1">
    <property type="nucleotide sequence ID" value="NZ_QHKO01000005.1"/>
</dbReference>
<dbReference type="Gene3D" id="1.25.40.10">
    <property type="entry name" value="Tetratricopeptide repeat domain"/>
    <property type="match status" value="1"/>
</dbReference>
<dbReference type="EMBL" id="QHKO01000005">
    <property type="protein sequence ID" value="RAL21642.1"/>
    <property type="molecule type" value="Genomic_DNA"/>
</dbReference>
<organism evidence="2 3">
    <name type="scientific">Lujinxingia litoralis</name>
    <dbReference type="NCBI Taxonomy" id="2211119"/>
    <lineage>
        <taxon>Bacteria</taxon>
        <taxon>Deltaproteobacteria</taxon>
        <taxon>Bradymonadales</taxon>
        <taxon>Lujinxingiaceae</taxon>
        <taxon>Lujinxingia</taxon>
    </lineage>
</organism>
<dbReference type="PROSITE" id="PS51257">
    <property type="entry name" value="PROKAR_LIPOPROTEIN"/>
    <property type="match status" value="1"/>
</dbReference>
<feature type="transmembrane region" description="Helical" evidence="1">
    <location>
        <begin position="210"/>
        <end position="230"/>
    </location>
</feature>
<keyword evidence="3" id="KW-1185">Reference proteome</keyword>
<feature type="transmembrane region" description="Helical" evidence="1">
    <location>
        <begin position="131"/>
        <end position="150"/>
    </location>
</feature>
<evidence type="ECO:0008006" key="4">
    <source>
        <dbReference type="Google" id="ProtNLM"/>
    </source>
</evidence>
<feature type="transmembrane region" description="Helical" evidence="1">
    <location>
        <begin position="180"/>
        <end position="198"/>
    </location>
</feature>
<accession>A0A328C3S7</accession>
<feature type="transmembrane region" description="Helical" evidence="1">
    <location>
        <begin position="65"/>
        <end position="88"/>
    </location>
</feature>
<keyword evidence="1" id="KW-0812">Transmembrane</keyword>
<keyword evidence="1" id="KW-1133">Transmembrane helix</keyword>
<evidence type="ECO:0000313" key="3">
    <source>
        <dbReference type="Proteomes" id="UP000249169"/>
    </source>
</evidence>
<dbReference type="InterPro" id="IPR011990">
    <property type="entry name" value="TPR-like_helical_dom_sf"/>
</dbReference>
<dbReference type="Proteomes" id="UP000249169">
    <property type="component" value="Unassembled WGS sequence"/>
</dbReference>
<gene>
    <name evidence="2" type="ORF">DL240_12355</name>
</gene>